<dbReference type="PaxDb" id="67767-A0A0J7JVI5"/>
<keyword evidence="2" id="KW-1185">Reference proteome</keyword>
<gene>
    <name evidence="1" type="ORF">RF55_24034</name>
</gene>
<organism evidence="1 2">
    <name type="scientific">Lasius niger</name>
    <name type="common">Black garden ant</name>
    <dbReference type="NCBI Taxonomy" id="67767"/>
    <lineage>
        <taxon>Eukaryota</taxon>
        <taxon>Metazoa</taxon>
        <taxon>Ecdysozoa</taxon>
        <taxon>Arthropoda</taxon>
        <taxon>Hexapoda</taxon>
        <taxon>Insecta</taxon>
        <taxon>Pterygota</taxon>
        <taxon>Neoptera</taxon>
        <taxon>Endopterygota</taxon>
        <taxon>Hymenoptera</taxon>
        <taxon>Apocrita</taxon>
        <taxon>Aculeata</taxon>
        <taxon>Formicoidea</taxon>
        <taxon>Formicidae</taxon>
        <taxon>Formicinae</taxon>
        <taxon>Lasius</taxon>
        <taxon>Lasius</taxon>
    </lineage>
</organism>
<dbReference type="EMBL" id="LBMM01027969">
    <property type="protein sequence ID" value="KMQ82142.1"/>
    <property type="molecule type" value="Genomic_DNA"/>
</dbReference>
<dbReference type="Proteomes" id="UP000036403">
    <property type="component" value="Unassembled WGS sequence"/>
</dbReference>
<dbReference type="AlphaFoldDB" id="A0A0J7JVI5"/>
<comment type="caution">
    <text evidence="1">The sequence shown here is derived from an EMBL/GenBank/DDBJ whole genome shotgun (WGS) entry which is preliminary data.</text>
</comment>
<sequence>MSELKQQYKNPHPGFGNVDHRILRDYKHVESLKEMRTRAFYDNRDLVNISVASPQS</sequence>
<evidence type="ECO:0000313" key="2">
    <source>
        <dbReference type="Proteomes" id="UP000036403"/>
    </source>
</evidence>
<feature type="non-terminal residue" evidence="1">
    <location>
        <position position="56"/>
    </location>
</feature>
<accession>A0A0J7JVI5</accession>
<reference evidence="1 2" key="1">
    <citation type="submission" date="2015-04" db="EMBL/GenBank/DDBJ databases">
        <title>Lasius niger genome sequencing.</title>
        <authorList>
            <person name="Konorov E.A."/>
            <person name="Nikitin M.A."/>
            <person name="Kirill M.V."/>
            <person name="Chang P."/>
        </authorList>
    </citation>
    <scope>NUCLEOTIDE SEQUENCE [LARGE SCALE GENOMIC DNA]</scope>
    <source>
        <tissue evidence="1">Whole</tissue>
    </source>
</reference>
<name>A0A0J7JVI5_LASNI</name>
<proteinExistence type="predicted"/>
<evidence type="ECO:0000313" key="1">
    <source>
        <dbReference type="EMBL" id="KMQ82142.1"/>
    </source>
</evidence>
<protein>
    <submittedName>
        <fullName evidence="1">Disks large-associated protein 5</fullName>
    </submittedName>
</protein>